<dbReference type="PANTHER" id="PTHR11614">
    <property type="entry name" value="PHOSPHOLIPASE-RELATED"/>
    <property type="match status" value="1"/>
</dbReference>
<reference evidence="2 3" key="1">
    <citation type="submission" date="2020-04" db="EMBL/GenBank/DDBJ databases">
        <title>Vibrio sp. SM6, a novel species isolated from seawater.</title>
        <authorList>
            <person name="Wang X."/>
        </authorList>
    </citation>
    <scope>NUCLEOTIDE SEQUENCE [LARGE SCALE GENOMIC DNA]</scope>
    <source>
        <strain evidence="2 3">SM6</strain>
    </source>
</reference>
<comment type="caution">
    <text evidence="2">The sequence shown here is derived from an EMBL/GenBank/DDBJ whole genome shotgun (WGS) entry which is preliminary data.</text>
</comment>
<dbReference type="InterPro" id="IPR029058">
    <property type="entry name" value="AB_hydrolase_fold"/>
</dbReference>
<proteinExistence type="predicted"/>
<protein>
    <submittedName>
        <fullName evidence="2">Alpha/beta fold hydrolase</fullName>
    </submittedName>
</protein>
<keyword evidence="3" id="KW-1185">Reference proteome</keyword>
<sequence length="356" mass="40488">MSSPQPNSSFTQEPQFEHAFTHTISRWWQNREEGFVLGHEKRRLYWCKLTSPTHQKAILLVNGRIECAWKYQEVLYDLFAQGFDVYSYDHRGQGLSDRLITNSDIGHVAHFQDYVSDLATIIGHFDWSSYQQRLLIGHSMGGAIVTRYLQCTALNSTLSTPFDGAILSAPMHGIRTPWYLKPIATPLTALLSVLASQPRYAPGHCAYYAKPFDGNLLTHSAVRYHWFRTLYDARPELQVGGPSSHWVWQSLLAAKQCVQLARHLPVPLLLLQAEDDVIVDNRAQDRFIQSAQRSNAPTTLLRFARAKHELLFERDDIRNQVLEAIIDFSKQLAANSPTIRNKPQCEASPSDPCAKD</sequence>
<keyword evidence="2" id="KW-0378">Hydrolase</keyword>
<gene>
    <name evidence="2" type="ORF">HGP28_12160</name>
</gene>
<dbReference type="Proteomes" id="UP000535589">
    <property type="component" value="Unassembled WGS sequence"/>
</dbReference>
<feature type="domain" description="Serine aminopeptidase S33" evidence="1">
    <location>
        <begin position="54"/>
        <end position="315"/>
    </location>
</feature>
<dbReference type="Gene3D" id="3.40.50.1820">
    <property type="entry name" value="alpha/beta hydrolase"/>
    <property type="match status" value="1"/>
</dbReference>
<dbReference type="InterPro" id="IPR051044">
    <property type="entry name" value="MAG_DAG_Lipase"/>
</dbReference>
<dbReference type="InterPro" id="IPR022742">
    <property type="entry name" value="Hydrolase_4"/>
</dbReference>
<evidence type="ECO:0000313" key="3">
    <source>
        <dbReference type="Proteomes" id="UP000535589"/>
    </source>
</evidence>
<name>A0A7X8YHM2_9VIBR</name>
<organism evidence="2 3">
    <name type="scientific">Vibrio agarilyticus</name>
    <dbReference type="NCBI Taxonomy" id="2726741"/>
    <lineage>
        <taxon>Bacteria</taxon>
        <taxon>Pseudomonadati</taxon>
        <taxon>Pseudomonadota</taxon>
        <taxon>Gammaproteobacteria</taxon>
        <taxon>Vibrionales</taxon>
        <taxon>Vibrionaceae</taxon>
        <taxon>Vibrio</taxon>
    </lineage>
</organism>
<evidence type="ECO:0000259" key="1">
    <source>
        <dbReference type="Pfam" id="PF12146"/>
    </source>
</evidence>
<evidence type="ECO:0000313" key="2">
    <source>
        <dbReference type="EMBL" id="NLS13646.1"/>
    </source>
</evidence>
<dbReference type="GO" id="GO:0016787">
    <property type="term" value="F:hydrolase activity"/>
    <property type="evidence" value="ECO:0007669"/>
    <property type="project" value="UniProtKB-KW"/>
</dbReference>
<accession>A0A7X8YHM2</accession>
<dbReference type="Pfam" id="PF12146">
    <property type="entry name" value="Hydrolase_4"/>
    <property type="match status" value="1"/>
</dbReference>
<dbReference type="EMBL" id="JABAIK010000011">
    <property type="protein sequence ID" value="NLS13646.1"/>
    <property type="molecule type" value="Genomic_DNA"/>
</dbReference>
<dbReference type="AlphaFoldDB" id="A0A7X8YHM2"/>
<dbReference type="RefSeq" id="WP_168836742.1">
    <property type="nucleotide sequence ID" value="NZ_JABAIK010000011.1"/>
</dbReference>
<dbReference type="SUPFAM" id="SSF53474">
    <property type="entry name" value="alpha/beta-Hydrolases"/>
    <property type="match status" value="1"/>
</dbReference>